<dbReference type="Pfam" id="PF10204">
    <property type="entry name" value="DuoxA"/>
    <property type="match status" value="1"/>
</dbReference>
<keyword evidence="4" id="KW-1133">Transmembrane helix</keyword>
<dbReference type="EMBL" id="OC317694">
    <property type="protein sequence ID" value="CAD7398484.1"/>
    <property type="molecule type" value="Genomic_DNA"/>
</dbReference>
<gene>
    <name evidence="7" type="ORF">TCEB3V08_LOCUS4521</name>
</gene>
<keyword evidence="6" id="KW-0325">Glycoprotein</keyword>
<reference evidence="7" key="1">
    <citation type="submission" date="2020-11" db="EMBL/GenBank/DDBJ databases">
        <authorList>
            <person name="Tran Van P."/>
        </authorList>
    </citation>
    <scope>NUCLEOTIDE SEQUENCE</scope>
</reference>
<evidence type="ECO:0000256" key="2">
    <source>
        <dbReference type="ARBA" id="ARBA00009816"/>
    </source>
</evidence>
<protein>
    <submittedName>
        <fullName evidence="7">Uncharacterized protein</fullName>
    </submittedName>
</protein>
<organism evidence="7">
    <name type="scientific">Timema cristinae</name>
    <name type="common">Walking stick</name>
    <dbReference type="NCBI Taxonomy" id="61476"/>
    <lineage>
        <taxon>Eukaryota</taxon>
        <taxon>Metazoa</taxon>
        <taxon>Ecdysozoa</taxon>
        <taxon>Arthropoda</taxon>
        <taxon>Hexapoda</taxon>
        <taxon>Insecta</taxon>
        <taxon>Pterygota</taxon>
        <taxon>Neoptera</taxon>
        <taxon>Polyneoptera</taxon>
        <taxon>Phasmatodea</taxon>
        <taxon>Timematodea</taxon>
        <taxon>Timematoidea</taxon>
        <taxon>Timematidae</taxon>
        <taxon>Timema</taxon>
    </lineage>
</organism>
<accession>A0A7R9GUJ1</accession>
<comment type="similarity">
    <text evidence="2">Belongs to the DUOXA family.</text>
</comment>
<keyword evidence="5" id="KW-0472">Membrane</keyword>
<name>A0A7R9GUJ1_TIMCR</name>
<dbReference type="PANTHER" id="PTHR31158">
    <property type="entry name" value="DUAL OXIDASE 2"/>
    <property type="match status" value="1"/>
</dbReference>
<evidence type="ECO:0000256" key="4">
    <source>
        <dbReference type="ARBA" id="ARBA00022989"/>
    </source>
</evidence>
<comment type="subcellular location">
    <subcellularLocation>
        <location evidence="1">Membrane</location>
        <topology evidence="1">Multi-pass membrane protein</topology>
    </subcellularLocation>
</comment>
<evidence type="ECO:0000256" key="1">
    <source>
        <dbReference type="ARBA" id="ARBA00004141"/>
    </source>
</evidence>
<keyword evidence="3" id="KW-0812">Transmembrane</keyword>
<proteinExistence type="inferred from homology"/>
<dbReference type="AlphaFoldDB" id="A0A7R9GUJ1"/>
<evidence type="ECO:0000256" key="6">
    <source>
        <dbReference type="ARBA" id="ARBA00023180"/>
    </source>
</evidence>
<sequence length="208" mass="23675">MACLASPIHNWTEDIDFNERFSWLGSGEMGLCYREALVRGLPFPILTVAEYFSLGQEGFTWGGQYRAAGYYGAILLWWSRDQNVRFVSNEEFGVTRSLEYVSRLAIHREKPPPVHSTEIRTSISPSSAVELNTTSALANYATEELYPHLRKGRVENYFIKTTLRTPDRDLNLDLPVIDCLVQHEISALDHDTTESERLTTRSGSTLMH</sequence>
<dbReference type="PANTHER" id="PTHR31158:SF10">
    <property type="entry name" value="LD27791P"/>
    <property type="match status" value="1"/>
</dbReference>
<dbReference type="GO" id="GO:0005789">
    <property type="term" value="C:endoplasmic reticulum membrane"/>
    <property type="evidence" value="ECO:0007669"/>
    <property type="project" value="InterPro"/>
</dbReference>
<evidence type="ECO:0000256" key="3">
    <source>
        <dbReference type="ARBA" id="ARBA00022692"/>
    </source>
</evidence>
<evidence type="ECO:0000256" key="5">
    <source>
        <dbReference type="ARBA" id="ARBA00023136"/>
    </source>
</evidence>
<dbReference type="GO" id="GO:0015031">
    <property type="term" value="P:protein transport"/>
    <property type="evidence" value="ECO:0007669"/>
    <property type="project" value="InterPro"/>
</dbReference>
<dbReference type="InterPro" id="IPR018469">
    <property type="entry name" value="Dual_oxidase_maturation_fac"/>
</dbReference>
<evidence type="ECO:0000313" key="7">
    <source>
        <dbReference type="EMBL" id="CAD7398484.1"/>
    </source>
</evidence>